<evidence type="ECO:0000313" key="1">
    <source>
        <dbReference type="EMBL" id="KAG5609861.1"/>
    </source>
</evidence>
<comment type="caution">
    <text evidence="1">The sequence shown here is derived from an EMBL/GenBank/DDBJ whole genome shotgun (WGS) entry which is preliminary data.</text>
</comment>
<name>A0A9J5ZBU3_SOLCO</name>
<evidence type="ECO:0000313" key="2">
    <source>
        <dbReference type="Proteomes" id="UP000824120"/>
    </source>
</evidence>
<dbReference type="Proteomes" id="UP000824120">
    <property type="component" value="Chromosome 4"/>
</dbReference>
<keyword evidence="2" id="KW-1185">Reference proteome</keyword>
<sequence length="59" mass="6319">MQVIRNPKVDVSKIERRVEKGPRYAVSLSARASVLGVVSDGNVVPYPLGVDVDVLVGDV</sequence>
<reference evidence="1 2" key="1">
    <citation type="submission" date="2020-09" db="EMBL/GenBank/DDBJ databases">
        <title>De no assembly of potato wild relative species, Solanum commersonii.</title>
        <authorList>
            <person name="Cho K."/>
        </authorList>
    </citation>
    <scope>NUCLEOTIDE SEQUENCE [LARGE SCALE GENOMIC DNA]</scope>
    <source>
        <strain evidence="1">LZ3.2</strain>
        <tissue evidence="1">Leaf</tissue>
    </source>
</reference>
<protein>
    <submittedName>
        <fullName evidence="1">Uncharacterized protein</fullName>
    </submittedName>
</protein>
<gene>
    <name evidence="1" type="ORF">H5410_021142</name>
</gene>
<proteinExistence type="predicted"/>
<dbReference type="AlphaFoldDB" id="A0A9J5ZBU3"/>
<dbReference type="EMBL" id="JACXVP010000004">
    <property type="protein sequence ID" value="KAG5609861.1"/>
    <property type="molecule type" value="Genomic_DNA"/>
</dbReference>
<accession>A0A9J5ZBU3</accession>
<organism evidence="1 2">
    <name type="scientific">Solanum commersonii</name>
    <name type="common">Commerson's wild potato</name>
    <name type="synonym">Commerson's nightshade</name>
    <dbReference type="NCBI Taxonomy" id="4109"/>
    <lineage>
        <taxon>Eukaryota</taxon>
        <taxon>Viridiplantae</taxon>
        <taxon>Streptophyta</taxon>
        <taxon>Embryophyta</taxon>
        <taxon>Tracheophyta</taxon>
        <taxon>Spermatophyta</taxon>
        <taxon>Magnoliopsida</taxon>
        <taxon>eudicotyledons</taxon>
        <taxon>Gunneridae</taxon>
        <taxon>Pentapetalae</taxon>
        <taxon>asterids</taxon>
        <taxon>lamiids</taxon>
        <taxon>Solanales</taxon>
        <taxon>Solanaceae</taxon>
        <taxon>Solanoideae</taxon>
        <taxon>Solaneae</taxon>
        <taxon>Solanum</taxon>
    </lineage>
</organism>